<dbReference type="SUPFAM" id="SSF48371">
    <property type="entry name" value="ARM repeat"/>
    <property type="match status" value="1"/>
</dbReference>
<dbReference type="Gene3D" id="1.25.10.10">
    <property type="entry name" value="Leucine-rich Repeat Variant"/>
    <property type="match status" value="2"/>
</dbReference>
<evidence type="ECO:0000313" key="2">
    <source>
        <dbReference type="Proteomes" id="UP000220527"/>
    </source>
</evidence>
<name>A0A2A6RKQ3_9CHLR</name>
<dbReference type="InterPro" id="IPR016024">
    <property type="entry name" value="ARM-type_fold"/>
</dbReference>
<accession>A0A2A6RKQ3</accession>
<dbReference type="InterPro" id="IPR011989">
    <property type="entry name" value="ARM-like"/>
</dbReference>
<gene>
    <name evidence="1" type="ORF">CJ255_08735</name>
</gene>
<sequence length="1263" mass="136240">MPVVIGEPLMLSLSQLPFLPRKRVAQRYRTRLRAQLAHEPVSQLLKQLLDLPLGLAPLPDAAAIRATQNSLALYGPPASGRSLALMQTLVHWAQSNDDAPTLYVPLQEMDVATRSPYDVLAALMNHVGLPSSYANGKHPGVLLFDNWELLPPVRREIWQQFLHTTAVHWPALRFVIALPPDEAWPLLDTLHSSKPVTTAVAVLLAHLLPEHATNVSLADLVTLPGFDPQPSLADLALMALTYPLGGLPSSRAQLYAHAFALIQPLIEEQRLLAQADPSETQPNVRSRLYWTGLTIGRALLRHYRLARGFAGGEALEALADLPLHDQVAVAPLTLGLLQDPCALQDLLWQRGPEELQLRVLVACTRAYPDYAPEYGLRLVEYLLDPNLPASTRSLLHELVPVLPALLAAASHVDELRSLALLNDVVRVLPHSRQLWLSLIDHPQTTAGLRWTVVDSLVLAPSELMQLQAVPVNADALALAARAYLAAVGGGEARALLAKQPLRRAIEHLLADQTAGERRSAVAALLLADVRLPAELRALAVVVVDSLPMVEQAVYDADPLVRQAALAVLAHAKPAVALAAFGRMLAQPDDDVARQRALLDALASIAHQGGTALLLRATVANQLPLDLCLQALDHVAARSSGDALVLRRLLATTELPGALRAAVAWQLGRKGIVAALPELAHLLCGPTAPLLRRAVAGALGELAQRPTCCDAAAEALVAGLRRKASDPRLGEIIIAALGQSGAPVALAALRAMLSPRMIPLLREAWLRAVPSLNDNPGSVWPQLDLPEHVQIKLFDALAEGQTLADPPSCLDELAERHAIRLACAAAAALVQLGAVVQLHEPVLAMVRQALADELRHEVARALLHALGHLSDPGCELDRLLANPDLRLELHWLALEILGSDQRSRDVLRERLALGADEPLLQIQLVDVLAHHSDTMALPLFRQLARDPVGDLQLRMAAVRALARLADTESYALLVVIAADEDAPVTLRHSAATLLPPTLNAEAEVTLRQALRAERMAPLLKTALQCALARAGDSTALGYLLRTIQSEDSVEAIACIEELAELHDQNSTPLLVRVSQSPTTPPNVRLAAVIALLQLEGSAYLTLLYEYLEASIPPLRFQAYTALAALHPDDPRLSDPLTNMSDPLALRLQMLQHVGRTNPDAPIVAQLVAANDEADQLRLAAAVILREASSAEAITSLATVLASESNAALLLRWHCVVSLGAIAHSKRPNSQTARAWLASQALAPEQHPLHRHWAAELLVHDRKVL</sequence>
<evidence type="ECO:0000313" key="1">
    <source>
        <dbReference type="EMBL" id="PDW03475.1"/>
    </source>
</evidence>
<dbReference type="InterPro" id="IPR004155">
    <property type="entry name" value="PBS_lyase_HEAT"/>
</dbReference>
<dbReference type="EMBL" id="NQWI01000029">
    <property type="protein sequence ID" value="PDW03475.1"/>
    <property type="molecule type" value="Genomic_DNA"/>
</dbReference>
<reference evidence="2" key="1">
    <citation type="submission" date="2017-08" db="EMBL/GenBank/DDBJ databases">
        <authorList>
            <person name="Grouzdev D.S."/>
            <person name="Gaisin V.A."/>
            <person name="Rysina M.S."/>
            <person name="Gorlenko V.M."/>
        </authorList>
    </citation>
    <scope>NUCLEOTIDE SEQUENCE [LARGE SCALE GENOMIC DNA]</scope>
    <source>
        <strain evidence="2">Kir15-3F</strain>
    </source>
</reference>
<keyword evidence="2" id="KW-1185">Reference proteome</keyword>
<dbReference type="Pfam" id="PF13646">
    <property type="entry name" value="HEAT_2"/>
    <property type="match status" value="1"/>
</dbReference>
<protein>
    <recommendedName>
        <fullName evidence="3">HEAT repeat domain-containing protein</fullName>
    </recommendedName>
</protein>
<evidence type="ECO:0008006" key="3">
    <source>
        <dbReference type="Google" id="ProtNLM"/>
    </source>
</evidence>
<comment type="caution">
    <text evidence="1">The sequence shown here is derived from an EMBL/GenBank/DDBJ whole genome shotgun (WGS) entry which is preliminary data.</text>
</comment>
<dbReference type="AlphaFoldDB" id="A0A2A6RKQ3"/>
<dbReference type="Proteomes" id="UP000220527">
    <property type="component" value="Unassembled WGS sequence"/>
</dbReference>
<proteinExistence type="predicted"/>
<dbReference type="SMART" id="SM00567">
    <property type="entry name" value="EZ_HEAT"/>
    <property type="match status" value="10"/>
</dbReference>
<organism evidence="1 2">
    <name type="scientific">Candidatus Viridilinea mediisalina</name>
    <dbReference type="NCBI Taxonomy" id="2024553"/>
    <lineage>
        <taxon>Bacteria</taxon>
        <taxon>Bacillati</taxon>
        <taxon>Chloroflexota</taxon>
        <taxon>Chloroflexia</taxon>
        <taxon>Chloroflexales</taxon>
        <taxon>Chloroflexineae</taxon>
        <taxon>Oscillochloridaceae</taxon>
        <taxon>Candidatus Viridilinea</taxon>
    </lineage>
</organism>